<reference evidence="10" key="1">
    <citation type="submission" date="2016-10" db="EMBL/GenBank/DDBJ databases">
        <title>Comparative genomics uncovers the prolific and rare metabolic potential of the cyanobacterial genus Moorea.</title>
        <authorList>
            <person name="Leao T."/>
            <person name="Castelao G."/>
            <person name="Korobeynikov A."/>
            <person name="Monroe E.A."/>
            <person name="Podell S."/>
            <person name="Glukhov E."/>
            <person name="Allen E."/>
            <person name="Gerwick W.H."/>
            <person name="Gerwick L."/>
        </authorList>
    </citation>
    <scope>NUCLEOTIDE SEQUENCE [LARGE SCALE GENOMIC DNA]</scope>
    <source>
        <strain evidence="10">JHB</strain>
    </source>
</reference>
<dbReference type="PIRSF" id="PIRSF500217">
    <property type="entry name" value="AlgI"/>
    <property type="match status" value="1"/>
</dbReference>
<dbReference type="InterPro" id="IPR028362">
    <property type="entry name" value="AlgI"/>
</dbReference>
<name>A0A1D9G9K5_MOOP1</name>
<evidence type="ECO:0000313" key="10">
    <source>
        <dbReference type="Proteomes" id="UP000176944"/>
    </source>
</evidence>
<proteinExistence type="inferred from homology"/>
<dbReference type="EMBL" id="CP017708">
    <property type="protein sequence ID" value="AOY84336.1"/>
    <property type="molecule type" value="Genomic_DNA"/>
</dbReference>
<comment type="similarity">
    <text evidence="2 7">Belongs to the membrane-bound acyltransferase family.</text>
</comment>
<keyword evidence="4 8" id="KW-0812">Transmembrane</keyword>
<dbReference type="AlphaFoldDB" id="A0A1D9G9K5"/>
<gene>
    <name evidence="9" type="ORF">BJP36_34845</name>
</gene>
<comment type="subcellular location">
    <subcellularLocation>
        <location evidence="1">Cell membrane</location>
        <topology evidence="1">Multi-pass membrane protein</topology>
    </subcellularLocation>
</comment>
<dbReference type="InterPro" id="IPR004299">
    <property type="entry name" value="MBOAT_fam"/>
</dbReference>
<feature type="transmembrane region" description="Helical" evidence="8">
    <location>
        <begin position="116"/>
        <end position="137"/>
    </location>
</feature>
<dbReference type="InterPro" id="IPR051085">
    <property type="entry name" value="MB_O-acyltransferase"/>
</dbReference>
<feature type="transmembrane region" description="Helical" evidence="8">
    <location>
        <begin position="6"/>
        <end position="22"/>
    </location>
</feature>
<evidence type="ECO:0000256" key="4">
    <source>
        <dbReference type="ARBA" id="ARBA00022692"/>
    </source>
</evidence>
<sequence>MLFNSFIFVLFFIIVYTLYLLLNRNYKAQNILLLIASYVFYGWWDWRFLSLLALSTVVDFTVGKQLQDIKEERKRKLLLCISLIFNLSLLGFFKYFNFFAESFSSLLKLVGLQVDWVTLTILLPVGISFYTFQTMSYTIDIYRGKLKPISNFLDFALFVSFFPQLVAGPIERATTLIPQIILPRNLNIEQINAGILLIIWGYFKKVVIADNMATIANPIFNNYTQYQGLDVLIGILAFTVQIYGDFSGYSDIARGISKLMGFELMVNFKLPYFALNPSDFWLRWHISLSTWLRDYLYIPLGGNRQGSLNTYRNLFLTMLLGGLWHGAAWNFVIWGAFHGLILIIYRIFDKNPEHQDPWSGKYSYLRILGKMLLMFILTNIGWVIFRSSSADQIYYMLTRVGVGRSDQSLLLGYDLVFFCLPLVIVQIYQYVTRDLLILTKLNYWCRVPVYSFLIIWICVFGVRTSGEFIYFQF</sequence>
<dbReference type="GO" id="GO:0042121">
    <property type="term" value="P:alginic acid biosynthetic process"/>
    <property type="evidence" value="ECO:0007669"/>
    <property type="project" value="InterPro"/>
</dbReference>
<keyword evidence="6 7" id="KW-0472">Membrane</keyword>
<evidence type="ECO:0000256" key="8">
    <source>
        <dbReference type="SAM" id="Phobius"/>
    </source>
</evidence>
<dbReference type="GO" id="GO:0016746">
    <property type="term" value="F:acyltransferase activity"/>
    <property type="evidence" value="ECO:0007669"/>
    <property type="project" value="UniProtKB-KW"/>
</dbReference>
<protein>
    <submittedName>
        <fullName evidence="9">MBOAT family protein</fullName>
    </submittedName>
</protein>
<keyword evidence="7" id="KW-0808">Transferase</keyword>
<feature type="transmembrane region" description="Helical" evidence="8">
    <location>
        <begin position="77"/>
        <end position="96"/>
    </location>
</feature>
<dbReference type="GO" id="GO:0005886">
    <property type="term" value="C:plasma membrane"/>
    <property type="evidence" value="ECO:0007669"/>
    <property type="project" value="UniProtKB-SubCell"/>
</dbReference>
<dbReference type="PANTHER" id="PTHR13285:SF18">
    <property type="entry name" value="PROTEIN-CYSTEINE N-PALMITOYLTRANSFERASE RASP"/>
    <property type="match status" value="1"/>
</dbReference>
<dbReference type="PIRSF" id="PIRSF016636">
    <property type="entry name" value="AlgI_DltB"/>
    <property type="match status" value="1"/>
</dbReference>
<accession>A0A1D9G9K5</accession>
<evidence type="ECO:0000256" key="1">
    <source>
        <dbReference type="ARBA" id="ARBA00004651"/>
    </source>
</evidence>
<dbReference type="Pfam" id="PF03062">
    <property type="entry name" value="MBOAT"/>
    <property type="match status" value="1"/>
</dbReference>
<organism evidence="9 10">
    <name type="scientific">Moorena producens (strain JHB)</name>
    <dbReference type="NCBI Taxonomy" id="1454205"/>
    <lineage>
        <taxon>Bacteria</taxon>
        <taxon>Bacillati</taxon>
        <taxon>Cyanobacteriota</taxon>
        <taxon>Cyanophyceae</taxon>
        <taxon>Coleofasciculales</taxon>
        <taxon>Coleofasciculaceae</taxon>
        <taxon>Moorena</taxon>
    </lineage>
</organism>
<evidence type="ECO:0000256" key="5">
    <source>
        <dbReference type="ARBA" id="ARBA00022989"/>
    </source>
</evidence>
<evidence type="ECO:0000256" key="2">
    <source>
        <dbReference type="ARBA" id="ARBA00010323"/>
    </source>
</evidence>
<keyword evidence="5 8" id="KW-1133">Transmembrane helix</keyword>
<feature type="transmembrane region" description="Helical" evidence="8">
    <location>
        <begin position="314"/>
        <end position="347"/>
    </location>
</feature>
<feature type="transmembrane region" description="Helical" evidence="8">
    <location>
        <begin position="449"/>
        <end position="471"/>
    </location>
</feature>
<feature type="transmembrane region" description="Helical" evidence="8">
    <location>
        <begin position="409"/>
        <end position="429"/>
    </location>
</feature>
<dbReference type="InterPro" id="IPR024194">
    <property type="entry name" value="Ac/AlaTfrase_AlgI/DltB"/>
</dbReference>
<evidence type="ECO:0000256" key="6">
    <source>
        <dbReference type="ARBA" id="ARBA00023136"/>
    </source>
</evidence>
<feature type="transmembrane region" description="Helical" evidence="8">
    <location>
        <begin position="367"/>
        <end position="388"/>
    </location>
</feature>
<evidence type="ECO:0000256" key="3">
    <source>
        <dbReference type="ARBA" id="ARBA00022475"/>
    </source>
</evidence>
<dbReference type="PANTHER" id="PTHR13285">
    <property type="entry name" value="ACYLTRANSFERASE"/>
    <property type="match status" value="1"/>
</dbReference>
<evidence type="ECO:0000313" key="9">
    <source>
        <dbReference type="EMBL" id="AOY84336.1"/>
    </source>
</evidence>
<keyword evidence="3 7" id="KW-1003">Cell membrane</keyword>
<dbReference type="Proteomes" id="UP000176944">
    <property type="component" value="Chromosome"/>
</dbReference>
<evidence type="ECO:0000256" key="7">
    <source>
        <dbReference type="PIRNR" id="PIRNR016636"/>
    </source>
</evidence>
<keyword evidence="7" id="KW-0012">Acyltransferase</keyword>